<proteinExistence type="predicted"/>
<comment type="caution">
    <text evidence="2">The sequence shown here is derived from an EMBL/GenBank/DDBJ whole genome shotgun (WGS) entry which is preliminary data.</text>
</comment>
<dbReference type="EMBL" id="JAUEPN010000003">
    <property type="protein sequence ID" value="KAK3297436.1"/>
    <property type="molecule type" value="Genomic_DNA"/>
</dbReference>
<evidence type="ECO:0000313" key="2">
    <source>
        <dbReference type="EMBL" id="KAK3297436.1"/>
    </source>
</evidence>
<accession>A0AAE0LTQ6</accession>
<reference evidence="2" key="1">
    <citation type="journal article" date="2023" name="Mol. Phylogenet. Evol.">
        <title>Genome-scale phylogeny and comparative genomics of the fungal order Sordariales.</title>
        <authorList>
            <person name="Hensen N."/>
            <person name="Bonometti L."/>
            <person name="Westerberg I."/>
            <person name="Brannstrom I.O."/>
            <person name="Guillou S."/>
            <person name="Cros-Aarteil S."/>
            <person name="Calhoun S."/>
            <person name="Haridas S."/>
            <person name="Kuo A."/>
            <person name="Mondo S."/>
            <person name="Pangilinan J."/>
            <person name="Riley R."/>
            <person name="LaButti K."/>
            <person name="Andreopoulos B."/>
            <person name="Lipzen A."/>
            <person name="Chen C."/>
            <person name="Yan M."/>
            <person name="Daum C."/>
            <person name="Ng V."/>
            <person name="Clum A."/>
            <person name="Steindorff A."/>
            <person name="Ohm R.A."/>
            <person name="Martin F."/>
            <person name="Silar P."/>
            <person name="Natvig D.O."/>
            <person name="Lalanne C."/>
            <person name="Gautier V."/>
            <person name="Ament-Velasquez S.L."/>
            <person name="Kruys A."/>
            <person name="Hutchinson M.I."/>
            <person name="Powell A.J."/>
            <person name="Barry K."/>
            <person name="Miller A.N."/>
            <person name="Grigoriev I.V."/>
            <person name="Debuchy R."/>
            <person name="Gladieux P."/>
            <person name="Hiltunen Thoren M."/>
            <person name="Johannesson H."/>
        </authorList>
    </citation>
    <scope>NUCLEOTIDE SEQUENCE</scope>
    <source>
        <strain evidence="2">CBS 168.71</strain>
    </source>
</reference>
<reference evidence="2" key="2">
    <citation type="submission" date="2023-06" db="EMBL/GenBank/DDBJ databases">
        <authorList>
            <consortium name="Lawrence Berkeley National Laboratory"/>
            <person name="Haridas S."/>
            <person name="Hensen N."/>
            <person name="Bonometti L."/>
            <person name="Westerberg I."/>
            <person name="Brannstrom I.O."/>
            <person name="Guillou S."/>
            <person name="Cros-Aarteil S."/>
            <person name="Calhoun S."/>
            <person name="Kuo A."/>
            <person name="Mondo S."/>
            <person name="Pangilinan J."/>
            <person name="Riley R."/>
            <person name="Labutti K."/>
            <person name="Andreopoulos B."/>
            <person name="Lipzen A."/>
            <person name="Chen C."/>
            <person name="Yanf M."/>
            <person name="Daum C."/>
            <person name="Ng V."/>
            <person name="Clum A."/>
            <person name="Steindorff A."/>
            <person name="Ohm R."/>
            <person name="Martin F."/>
            <person name="Silar P."/>
            <person name="Natvig D."/>
            <person name="Lalanne C."/>
            <person name="Gautier V."/>
            <person name="Ament-Velasquez S.L."/>
            <person name="Kruys A."/>
            <person name="Hutchinson M.I."/>
            <person name="Powell A.J."/>
            <person name="Barry K."/>
            <person name="Miller A.N."/>
            <person name="Grigoriev I.V."/>
            <person name="Debuchy R."/>
            <person name="Gladieux P."/>
            <person name="Thoren M.H."/>
            <person name="Johannesson H."/>
        </authorList>
    </citation>
    <scope>NUCLEOTIDE SEQUENCE</scope>
    <source>
        <strain evidence="2">CBS 168.71</strain>
    </source>
</reference>
<dbReference type="GeneID" id="87842914"/>
<dbReference type="Proteomes" id="UP001278766">
    <property type="component" value="Unassembled WGS sequence"/>
</dbReference>
<name>A0AAE0LTQ6_9PEZI</name>
<protein>
    <recommendedName>
        <fullName evidence="4">Protein kinase domain-containing protein</fullName>
    </recommendedName>
</protein>
<dbReference type="AlphaFoldDB" id="A0AAE0LTQ6"/>
<keyword evidence="3" id="KW-1185">Reference proteome</keyword>
<dbReference type="SUPFAM" id="SSF56112">
    <property type="entry name" value="Protein kinase-like (PK-like)"/>
    <property type="match status" value="1"/>
</dbReference>
<evidence type="ECO:0000256" key="1">
    <source>
        <dbReference type="SAM" id="MobiDB-lite"/>
    </source>
</evidence>
<evidence type="ECO:0000313" key="3">
    <source>
        <dbReference type="Proteomes" id="UP001278766"/>
    </source>
</evidence>
<dbReference type="Gene3D" id="1.10.510.10">
    <property type="entry name" value="Transferase(Phosphotransferase) domain 1"/>
    <property type="match status" value="1"/>
</dbReference>
<feature type="region of interest" description="Disordered" evidence="1">
    <location>
        <begin position="219"/>
        <end position="251"/>
    </location>
</feature>
<dbReference type="InterPro" id="IPR011009">
    <property type="entry name" value="Kinase-like_dom_sf"/>
</dbReference>
<organism evidence="2 3">
    <name type="scientific">Chaetomium fimeti</name>
    <dbReference type="NCBI Taxonomy" id="1854472"/>
    <lineage>
        <taxon>Eukaryota</taxon>
        <taxon>Fungi</taxon>
        <taxon>Dikarya</taxon>
        <taxon>Ascomycota</taxon>
        <taxon>Pezizomycotina</taxon>
        <taxon>Sordariomycetes</taxon>
        <taxon>Sordariomycetidae</taxon>
        <taxon>Sordariales</taxon>
        <taxon>Chaetomiaceae</taxon>
        <taxon>Chaetomium</taxon>
    </lineage>
</organism>
<sequence>MFTFLQGNVVRTGQSGHAYVFDAMSGETYIFNRPMIKGAQSQVQLVTNIRTHEVVVQKVSKRKPTIKDGYDLAKVPEDNEVRILDHLNALVLNPVYDLPSVTPRWSTCISHEKIAVESRGRRPKIQCLQISYWKFCNANSVASVFSNWCAGHMANDMEGRLFPAGSEAVYHCDLHMGNIFVHYDEQSAKDGLPDFYIGDFGWACTASESLAHSEASHDDRGRKYLHPGYSPPFTSSSPFREPTPGAARPGERRRWDVDRLIGGVWQLERHTVLPWTNAWTMKPASPPPPSKQAEGLQRLMRMIKFVDAQDETMAARNPRSRPPSLVEVVREARKLEASALRAERGTIDFEMFSKWGQTKLAQSKEEAPFVFPSENRGAPFQIQELRVARAENYGNTNIEGPWTLVNSE</sequence>
<evidence type="ECO:0008006" key="4">
    <source>
        <dbReference type="Google" id="ProtNLM"/>
    </source>
</evidence>
<dbReference type="RefSeq" id="XP_062660950.1">
    <property type="nucleotide sequence ID" value="XM_062805966.1"/>
</dbReference>
<gene>
    <name evidence="2" type="ORF">B0H64DRAFT_431372</name>
</gene>